<accession>A0A2Z6PE61</accession>
<organism evidence="2 3">
    <name type="scientific">Trifolium subterraneum</name>
    <name type="common">Subterranean clover</name>
    <dbReference type="NCBI Taxonomy" id="3900"/>
    <lineage>
        <taxon>Eukaryota</taxon>
        <taxon>Viridiplantae</taxon>
        <taxon>Streptophyta</taxon>
        <taxon>Embryophyta</taxon>
        <taxon>Tracheophyta</taxon>
        <taxon>Spermatophyta</taxon>
        <taxon>Magnoliopsida</taxon>
        <taxon>eudicotyledons</taxon>
        <taxon>Gunneridae</taxon>
        <taxon>Pentapetalae</taxon>
        <taxon>rosids</taxon>
        <taxon>fabids</taxon>
        <taxon>Fabales</taxon>
        <taxon>Fabaceae</taxon>
        <taxon>Papilionoideae</taxon>
        <taxon>50 kb inversion clade</taxon>
        <taxon>NPAAA clade</taxon>
        <taxon>Hologalegina</taxon>
        <taxon>IRL clade</taxon>
        <taxon>Trifolieae</taxon>
        <taxon>Trifolium</taxon>
    </lineage>
</organism>
<evidence type="ECO:0000313" key="3">
    <source>
        <dbReference type="Proteomes" id="UP000242715"/>
    </source>
</evidence>
<proteinExistence type="predicted"/>
<feature type="region of interest" description="Disordered" evidence="1">
    <location>
        <begin position="11"/>
        <end position="54"/>
    </location>
</feature>
<dbReference type="AlphaFoldDB" id="A0A2Z6PE61"/>
<gene>
    <name evidence="2" type="ORF">TSUD_90710</name>
</gene>
<keyword evidence="3" id="KW-1185">Reference proteome</keyword>
<sequence>MMITHTLGRLKLGRPSHGGHLPMALHGPVLPAKPAPMKPGPSAAADRSFTQMRPSRSYTERTNWWKLRLLRRKRMSRRLFMYLKQVVNDEEFDEEVQKDLQVVKQIWAEMAEK</sequence>
<protein>
    <submittedName>
        <fullName evidence="2">Uncharacterized protein</fullName>
    </submittedName>
</protein>
<dbReference type="EMBL" id="DF973895">
    <property type="protein sequence ID" value="GAU42037.1"/>
    <property type="molecule type" value="Genomic_DNA"/>
</dbReference>
<dbReference type="Proteomes" id="UP000242715">
    <property type="component" value="Unassembled WGS sequence"/>
</dbReference>
<reference evidence="3" key="1">
    <citation type="journal article" date="2017" name="Front. Plant Sci.">
        <title>Climate Clever Clovers: New Paradigm to Reduce the Environmental Footprint of Ruminants by Breeding Low Methanogenic Forages Utilizing Haplotype Variation.</title>
        <authorList>
            <person name="Kaur P."/>
            <person name="Appels R."/>
            <person name="Bayer P.E."/>
            <person name="Keeble-Gagnere G."/>
            <person name="Wang J."/>
            <person name="Hirakawa H."/>
            <person name="Shirasawa K."/>
            <person name="Vercoe P."/>
            <person name="Stefanova K."/>
            <person name="Durmic Z."/>
            <person name="Nichols P."/>
            <person name="Revell C."/>
            <person name="Isobe S.N."/>
            <person name="Edwards D."/>
            <person name="Erskine W."/>
        </authorList>
    </citation>
    <scope>NUCLEOTIDE SEQUENCE [LARGE SCALE GENOMIC DNA]</scope>
    <source>
        <strain evidence="3">cv. Daliak</strain>
    </source>
</reference>
<name>A0A2Z6PE61_TRISU</name>
<evidence type="ECO:0000256" key="1">
    <source>
        <dbReference type="SAM" id="MobiDB-lite"/>
    </source>
</evidence>
<evidence type="ECO:0000313" key="2">
    <source>
        <dbReference type="EMBL" id="GAU42037.1"/>
    </source>
</evidence>